<dbReference type="Pfam" id="PF00096">
    <property type="entry name" value="zf-C2H2"/>
    <property type="match status" value="1"/>
</dbReference>
<feature type="compositionally biased region" description="Low complexity" evidence="2">
    <location>
        <begin position="1324"/>
        <end position="1338"/>
    </location>
</feature>
<dbReference type="FunFam" id="3.30.160.60:FF:001924">
    <property type="entry name" value="Charlatan, isoform F"/>
    <property type="match status" value="1"/>
</dbReference>
<sequence>MFVLKHLLCDDDAVASLCLLLDINSSVEKAMATVIPPTSNVEAAYEDMFKEITRKLYGEETGNGLHTLGTPVAQVATTGPTAAPEGEQRSFTNLQIDRSTQPTIEYEHNNPNNATATSVAAASAAAATAAVIAAATTQNATNVVIQQQPEGSVVVTTTTNTGGNFKSEDHLSTAFGLAALMQQNGFATTTGTILSTQAINKVITTAAGSQQQQQQQNVTGDQQQQQQQQQQQTWSNEGTQQQDQQQQQQQQQPAPTTQIVQWTTTPSGKLQSYSTTTAQPQQQQQQQQLATPKSNKEEYINIGGYKFLATINQLEEMIFRQEFQRPDTTHDYEAVLLQDIKDLVMFLSPKEILTKDFIYFLNTKTVHQFLKALVIYFEYFMKFVEFILIRRDEIRGEKAQIQSEESTEIKRIYSKHLSQYRLILAREYSEILLGNGEMRKFYHLKPIVNISQSIKDKAFHEGFLAFCTNFVWIAMFRRDLELIDMEMNRLFRSEHFSLVRCERYQFSPVEASMLYGKNYKRCNYRAQNSPLIMELMNVEKENVPLLWTGERKYRGTDLRIFQIELEFIVPDSQLSLIDVSHGILGHPRKIYDTMLTINWEAVRFQNYSELYDPYRIIRQPYLEIPKLDEENLRKNCEKYESYYKLKHSFEGWDRKMLRKWLKRDEIINFFKTEGILTDVWQKCQKELEHIGYGPSVEEITKKTNKNRNDHTSPNLNNATDVIYTSPSTSGNMTQQQQQQTPPNANTSTSSNTSSSGGSSTSSNSRKKSSNNQNNNNNNGQPLVQKRYACTHCPYSTDRRDLYTRHENIHKDEKPFQCYACLKQFNRADHVKKHFLRMHREMQYDINKTRRHVPSSSGGGGGHHHGGGRSNITITTVNTPFSSSSTITTPTTNSNLLNDDNLIEQKPIIFQTQANVNLEQAFLEQQRQPTSSSLSIAETIEAVATASDAPLPQMKQEKNDDGSLVTGQTANVKPKREKRFTCCYCPWSGADKWGLKRHLNTHTKPFVCLLCDYKAARSERLATHVLKVHNKRACNKCSYLGDTLEEYQQHLNEVHPTTPSNRSNSNNNNNSTNNTTTTTNNNSSNNLNVLRTIGNTLGNNNNQLNQFQNNNNFSVNNVSTTTTNGNSVTIYTTTTTDNQGGNITTGGPLQEIIVNPSSMVGWRLSANGSLIPPHDLLTGGLPNAAAQKRGSERLFQYLEADGSDPEDYARLLKMDAISRNTASVAQDFHKAGGVHELKLPANHQLLFNNKLPSQWTTKEAAALLQSLSNANNLSFVYQQQQQQQQQQLQQQRSKYAPTNGFLNQNGNAGQRQRQHSSGDDENTPSSGSSSSTASSSDDMSPIKMERSTKAYNLVLNNNEQRKTMSKTYLHKNYDLQEASSNSSSTNANDIFINAAYNNNNNNNNNSSSNFNGNISHIDIMKNQEIFNEDQENQEQLIRSSPAYKYNSQYYNNNNNNNNTNLNKINNNNNKSSTKTNINNNNIIINNNNNNNYQHRLDLQHNKENNNNATFLTQMEFQNLNKIGTQFQNYVKDIISKYYAAETPVMFPNMPTATTTAQQSQQRSNLQTSPKRKRMLSETEEYIEYLKNKEDITLTITPKNNNNNPNNSQSNGGLIQKSPLPLKRERDLASDSYKRISPKKQMLAAATAQGVLNTSATQQPPTAAALTQHKSNKKSISQLATLLPLLADAASQQQYLTAPLDFSIKPANDHNDIVQIKQEQEEDSVKVIVKQEPEDITLKQQEPQDPIETQTAHKAYANFSVNALLNNIGLNADKRSSRKQAQPKKIRVPPEMVIAMLRDKYLNRMVDHKLSCKDCINSKRSSMLVFNYHTKASLCLHRLWKHSEKPQKCKKCGEKFKQKYNLKLHQMKVHRKVAGQSLEKTRK</sequence>
<dbReference type="GO" id="GO:0008270">
    <property type="term" value="F:zinc ion binding"/>
    <property type="evidence" value="ECO:0007669"/>
    <property type="project" value="UniProtKB-KW"/>
</dbReference>
<feature type="compositionally biased region" description="Low complexity" evidence="2">
    <location>
        <begin position="734"/>
        <end position="778"/>
    </location>
</feature>
<dbReference type="InterPro" id="IPR013087">
    <property type="entry name" value="Znf_C2H2_type"/>
</dbReference>
<accession>A0A0L0CM70</accession>
<feature type="region of interest" description="Disordered" evidence="2">
    <location>
        <begin position="1053"/>
        <end position="1085"/>
    </location>
</feature>
<organism evidence="4 5">
    <name type="scientific">Lucilia cuprina</name>
    <name type="common">Green bottle fly</name>
    <name type="synonym">Australian sheep blowfly</name>
    <dbReference type="NCBI Taxonomy" id="7375"/>
    <lineage>
        <taxon>Eukaryota</taxon>
        <taxon>Metazoa</taxon>
        <taxon>Ecdysozoa</taxon>
        <taxon>Arthropoda</taxon>
        <taxon>Hexapoda</taxon>
        <taxon>Insecta</taxon>
        <taxon>Pterygota</taxon>
        <taxon>Neoptera</taxon>
        <taxon>Endopterygota</taxon>
        <taxon>Diptera</taxon>
        <taxon>Brachycera</taxon>
        <taxon>Muscomorpha</taxon>
        <taxon>Oestroidea</taxon>
        <taxon>Calliphoridae</taxon>
        <taxon>Luciliinae</taxon>
        <taxon>Lucilia</taxon>
    </lineage>
</organism>
<feature type="compositionally biased region" description="Low complexity" evidence="2">
    <location>
        <begin position="1598"/>
        <end position="1609"/>
    </location>
</feature>
<feature type="region of interest" description="Disordered" evidence="2">
    <location>
        <begin position="1592"/>
        <end position="1619"/>
    </location>
</feature>
<keyword evidence="1" id="KW-0479">Metal-binding</keyword>
<dbReference type="EMBL" id="JRES01000195">
    <property type="protein sequence ID" value="KNC33375.1"/>
    <property type="molecule type" value="Genomic_DNA"/>
</dbReference>
<feature type="domain" description="C2H2-type" evidence="3">
    <location>
        <begin position="1845"/>
        <end position="1868"/>
    </location>
</feature>
<dbReference type="PROSITE" id="PS50157">
    <property type="entry name" value="ZINC_FINGER_C2H2_2"/>
    <property type="match status" value="3"/>
</dbReference>
<feature type="region of interest" description="Disordered" evidence="2">
    <location>
        <begin position="848"/>
        <end position="873"/>
    </location>
</feature>
<evidence type="ECO:0000256" key="1">
    <source>
        <dbReference type="PROSITE-ProRule" id="PRU00042"/>
    </source>
</evidence>
<keyword evidence="5" id="KW-1185">Reference proteome</keyword>
<feature type="region of interest" description="Disordered" evidence="2">
    <location>
        <begin position="1548"/>
        <end position="1573"/>
    </location>
</feature>
<dbReference type="OrthoDB" id="6724830at2759"/>
<dbReference type="GO" id="GO:0019902">
    <property type="term" value="F:phosphatase binding"/>
    <property type="evidence" value="ECO:0007669"/>
    <property type="project" value="InterPro"/>
</dbReference>
<dbReference type="Gene3D" id="3.30.160.60">
    <property type="entry name" value="Classic Zinc Finger"/>
    <property type="match status" value="3"/>
</dbReference>
<feature type="region of interest" description="Disordered" evidence="2">
    <location>
        <begin position="1285"/>
        <end position="1340"/>
    </location>
</feature>
<feature type="compositionally biased region" description="Low complexity" evidence="2">
    <location>
        <begin position="279"/>
        <end position="288"/>
    </location>
</feature>
<dbReference type="PROSITE" id="PS00028">
    <property type="entry name" value="ZINC_FINGER_C2H2_1"/>
    <property type="match status" value="2"/>
</dbReference>
<feature type="compositionally biased region" description="Low complexity" evidence="2">
    <location>
        <begin position="1550"/>
        <end position="1560"/>
    </location>
</feature>
<reference evidence="4 5" key="1">
    <citation type="journal article" date="2015" name="Nat. Commun.">
        <title>Lucilia cuprina genome unlocks parasitic fly biology to underpin future interventions.</title>
        <authorList>
            <person name="Anstead C.A."/>
            <person name="Korhonen P.K."/>
            <person name="Young N.D."/>
            <person name="Hall R.S."/>
            <person name="Jex A.R."/>
            <person name="Murali S.C."/>
            <person name="Hughes D.S."/>
            <person name="Lee S.F."/>
            <person name="Perry T."/>
            <person name="Stroehlein A.J."/>
            <person name="Ansell B.R."/>
            <person name="Breugelmans B."/>
            <person name="Hofmann A."/>
            <person name="Qu J."/>
            <person name="Dugan S."/>
            <person name="Lee S.L."/>
            <person name="Chao H."/>
            <person name="Dinh H."/>
            <person name="Han Y."/>
            <person name="Doddapaneni H.V."/>
            <person name="Worley K.C."/>
            <person name="Muzny D.M."/>
            <person name="Ioannidis P."/>
            <person name="Waterhouse R.M."/>
            <person name="Zdobnov E.M."/>
            <person name="James P.J."/>
            <person name="Bagnall N.H."/>
            <person name="Kotze A.C."/>
            <person name="Gibbs R.A."/>
            <person name="Richards S."/>
            <person name="Batterham P."/>
            <person name="Gasser R.B."/>
        </authorList>
    </citation>
    <scope>NUCLEOTIDE SEQUENCE [LARGE SCALE GENOMIC DNA]</scope>
    <source>
        <strain evidence="4 5">LS</strain>
        <tissue evidence="4">Full body</tissue>
    </source>
</reference>
<feature type="region of interest" description="Disordered" evidence="2">
    <location>
        <begin position="227"/>
        <end position="295"/>
    </location>
</feature>
<proteinExistence type="predicted"/>
<keyword evidence="1" id="KW-0862">Zinc</keyword>
<dbReference type="InterPro" id="IPR026142">
    <property type="entry name" value="Pro_pase_1_reg_su_36"/>
</dbReference>
<keyword evidence="1" id="KW-0863">Zinc-finger</keyword>
<evidence type="ECO:0000259" key="3">
    <source>
        <dbReference type="PROSITE" id="PS50157"/>
    </source>
</evidence>
<feature type="domain" description="C2H2-type" evidence="3">
    <location>
        <begin position="787"/>
        <end position="814"/>
    </location>
</feature>
<feature type="compositionally biased region" description="Low complexity" evidence="2">
    <location>
        <begin position="1056"/>
        <end position="1085"/>
    </location>
</feature>
<dbReference type="SMART" id="SM00355">
    <property type="entry name" value="ZnF_C2H2"/>
    <property type="match status" value="7"/>
</dbReference>
<evidence type="ECO:0000313" key="4">
    <source>
        <dbReference type="EMBL" id="KNC33375.1"/>
    </source>
</evidence>
<feature type="compositionally biased region" description="Low complexity" evidence="2">
    <location>
        <begin position="227"/>
        <end position="252"/>
    </location>
</feature>
<gene>
    <name evidence="4" type="ORF">FF38_09906</name>
</gene>
<comment type="caution">
    <text evidence="4">The sequence shown here is derived from an EMBL/GenBank/DDBJ whole genome shotgun (WGS) entry which is preliminary data.</text>
</comment>
<dbReference type="SUPFAM" id="SSF57667">
    <property type="entry name" value="beta-beta-alpha zinc fingers"/>
    <property type="match status" value="3"/>
</dbReference>
<dbReference type="Proteomes" id="UP000037069">
    <property type="component" value="Unassembled WGS sequence"/>
</dbReference>
<evidence type="ECO:0000256" key="2">
    <source>
        <dbReference type="SAM" id="MobiDB-lite"/>
    </source>
</evidence>
<dbReference type="Pfam" id="PF14895">
    <property type="entry name" value="PPPI_inhib"/>
    <property type="match status" value="1"/>
</dbReference>
<name>A0A0L0CM70_LUCCU</name>
<dbReference type="PANTHER" id="PTHR21055:SF3">
    <property type="entry name" value="PROTEIN PHOSPHATASE 1 REGULATORY SUBUNIT 36"/>
    <property type="match status" value="1"/>
</dbReference>
<dbReference type="PANTHER" id="PTHR21055">
    <property type="entry name" value="PROTEIN PHOSPHATASE 1 REGULATORY SUBUNIT 36"/>
    <property type="match status" value="1"/>
</dbReference>
<feature type="compositionally biased region" description="Polar residues" evidence="2">
    <location>
        <begin position="253"/>
        <end position="278"/>
    </location>
</feature>
<feature type="region of interest" description="Disordered" evidence="2">
    <location>
        <begin position="703"/>
        <end position="783"/>
    </location>
</feature>
<feature type="domain" description="C2H2-type" evidence="3">
    <location>
        <begin position="815"/>
        <end position="843"/>
    </location>
</feature>
<feature type="compositionally biased region" description="Polar residues" evidence="2">
    <location>
        <begin position="711"/>
        <end position="733"/>
    </location>
</feature>
<evidence type="ECO:0000313" key="5">
    <source>
        <dbReference type="Proteomes" id="UP000037069"/>
    </source>
</evidence>
<protein>
    <submittedName>
        <fullName evidence="4">Protein charlatan</fullName>
    </submittedName>
</protein>
<dbReference type="InterPro" id="IPR036236">
    <property type="entry name" value="Znf_C2H2_sf"/>
</dbReference>